<accession>A0AAJ4EL92</accession>
<dbReference type="RefSeq" id="WP_164028471.1">
    <property type="nucleotide sequence ID" value="NZ_CP046369.1"/>
</dbReference>
<evidence type="ECO:0000313" key="2">
    <source>
        <dbReference type="EMBL" id="QIA69888.1"/>
    </source>
</evidence>
<keyword evidence="2" id="KW-0614">Plasmid</keyword>
<proteinExistence type="predicted"/>
<dbReference type="Proteomes" id="UP000464735">
    <property type="component" value="Plasmid pScpBR12-1"/>
</dbReference>
<feature type="region of interest" description="Disordered" evidence="1">
    <location>
        <begin position="218"/>
        <end position="238"/>
    </location>
</feature>
<name>A0AAJ4EL92_SPICI</name>
<geneLocation type="plasmid" evidence="3">
    <name>pscpbr12-1</name>
</geneLocation>
<reference evidence="2 3" key="1">
    <citation type="submission" date="2019-11" db="EMBL/GenBank/DDBJ databases">
        <title>Whole genome sequencing and comparative genomics analyses of five strains of Spiroplasma citri.</title>
        <authorList>
            <person name="Yokomi R."/>
            <person name="Chen J."/>
            <person name="Rattner R."/>
            <person name="Vidalakis G."/>
        </authorList>
    </citation>
    <scope>NUCLEOTIDE SEQUENCE [LARGE SCALE GENOMIC DNA]</scope>
    <source>
        <strain evidence="2 3">BR12</strain>
        <plasmid evidence="3">pscpbr12-1</plasmid>
    </source>
</reference>
<protein>
    <submittedName>
        <fullName evidence="2">Uncharacterized protein</fullName>
    </submittedName>
</protein>
<dbReference type="AlphaFoldDB" id="A0AAJ4EL92"/>
<organism evidence="2 3">
    <name type="scientific">Spiroplasma citri</name>
    <dbReference type="NCBI Taxonomy" id="2133"/>
    <lineage>
        <taxon>Bacteria</taxon>
        <taxon>Bacillati</taxon>
        <taxon>Mycoplasmatota</taxon>
        <taxon>Mollicutes</taxon>
        <taxon>Entomoplasmatales</taxon>
        <taxon>Spiroplasmataceae</taxon>
        <taxon>Spiroplasma</taxon>
    </lineage>
</organism>
<dbReference type="EMBL" id="CP046369">
    <property type="protein sequence ID" value="QIA69888.1"/>
    <property type="molecule type" value="Genomic_DNA"/>
</dbReference>
<feature type="compositionally biased region" description="Acidic residues" evidence="1">
    <location>
        <begin position="224"/>
        <end position="238"/>
    </location>
</feature>
<gene>
    <name evidence="2" type="ORF">GL298_10705</name>
</gene>
<sequence length="238" mass="27613">MENQEKLQNKLFNSFIKELNNELNHSNSNTTIVKFVWSNIEKNQEDFYLVQKDENLNEYLFFKNVVLLEPNNYLIDKDNNLEFGNTGILILDNVLSKEKYLILDKNDFTDINIYNEEIPTIYFPLKKPESFESIKNKYKNNIIGDMSIVAEIKPPAVSKIITKNNESIVYDADTNYEIINQQKIKTNKIDLKISVGEQVGTSGTQQQRTKVANLNQELSNTMSESEEYSVSDTEENTR</sequence>
<evidence type="ECO:0000256" key="1">
    <source>
        <dbReference type="SAM" id="MobiDB-lite"/>
    </source>
</evidence>
<evidence type="ECO:0000313" key="3">
    <source>
        <dbReference type="Proteomes" id="UP000464735"/>
    </source>
</evidence>